<name>A0A225WDK1_9STRA</name>
<dbReference type="AlphaFoldDB" id="A0A225WDK1"/>
<protein>
    <submittedName>
        <fullName evidence="1">Uncharacterized protein</fullName>
    </submittedName>
</protein>
<reference evidence="2" key="1">
    <citation type="submission" date="2017-03" db="EMBL/GenBank/DDBJ databases">
        <title>Phytopthora megakarya and P. palmivora, two closely related causual agents of cacao black pod achieved similar genome size and gene model numbers by different mechanisms.</title>
        <authorList>
            <person name="Ali S."/>
            <person name="Shao J."/>
            <person name="Larry D.J."/>
            <person name="Kronmiller B."/>
            <person name="Shen D."/>
            <person name="Strem M.D."/>
            <person name="Melnick R.L."/>
            <person name="Guiltinan M.J."/>
            <person name="Tyler B.M."/>
            <person name="Meinhardt L.W."/>
            <person name="Bailey B.A."/>
        </authorList>
    </citation>
    <scope>NUCLEOTIDE SEQUENCE [LARGE SCALE GENOMIC DNA]</scope>
    <source>
        <strain evidence="2">zdho120</strain>
    </source>
</reference>
<dbReference type="Proteomes" id="UP000198211">
    <property type="component" value="Unassembled WGS sequence"/>
</dbReference>
<organism evidence="1 2">
    <name type="scientific">Phytophthora megakarya</name>
    <dbReference type="NCBI Taxonomy" id="4795"/>
    <lineage>
        <taxon>Eukaryota</taxon>
        <taxon>Sar</taxon>
        <taxon>Stramenopiles</taxon>
        <taxon>Oomycota</taxon>
        <taxon>Peronosporomycetes</taxon>
        <taxon>Peronosporales</taxon>
        <taxon>Peronosporaceae</taxon>
        <taxon>Phytophthora</taxon>
    </lineage>
</organism>
<evidence type="ECO:0000313" key="1">
    <source>
        <dbReference type="EMBL" id="OWZ15107.1"/>
    </source>
</evidence>
<evidence type="ECO:0000313" key="2">
    <source>
        <dbReference type="Proteomes" id="UP000198211"/>
    </source>
</evidence>
<sequence length="93" mass="10458">MVHLNDDSLTKTRQATTGLLKTQPIIITLETDGHSLPIAFAYNDDSSTVASSHRSDDPNEDKGLNMYSSSWTFLAKSEVDKKFKTYLPMYENL</sequence>
<gene>
    <name evidence="1" type="ORF">PHMEG_00011313</name>
</gene>
<proteinExistence type="predicted"/>
<accession>A0A225WDK1</accession>
<comment type="caution">
    <text evidence="1">The sequence shown here is derived from an EMBL/GenBank/DDBJ whole genome shotgun (WGS) entry which is preliminary data.</text>
</comment>
<keyword evidence="2" id="KW-1185">Reference proteome</keyword>
<dbReference type="EMBL" id="NBNE01001191">
    <property type="protein sequence ID" value="OWZ15107.1"/>
    <property type="molecule type" value="Genomic_DNA"/>
</dbReference>